<evidence type="ECO:0000256" key="8">
    <source>
        <dbReference type="ARBA" id="ARBA00022691"/>
    </source>
</evidence>
<feature type="binding site" evidence="13">
    <location>
        <position position="327"/>
    </location>
    <ligand>
        <name>S-adenosyl-L-methionine</name>
        <dbReference type="ChEBI" id="CHEBI:59789"/>
    </ligand>
</feature>
<evidence type="ECO:0000256" key="2">
    <source>
        <dbReference type="ARBA" id="ARBA00004496"/>
    </source>
</evidence>
<keyword evidence="5" id="KW-0698">rRNA processing</keyword>
<keyword evidence="8 13" id="KW-0949">S-adenosyl-L-methionine</keyword>
<feature type="binding site" evidence="13">
    <location>
        <position position="299"/>
    </location>
    <ligand>
        <name>S-adenosyl-L-methionine</name>
        <dbReference type="ChEBI" id="CHEBI:59789"/>
    </ligand>
</feature>
<dbReference type="EC" id="2.1.1.176" evidence="3"/>
<feature type="domain" description="SAM-dependent MTase RsmB/NOP-type" evidence="14">
    <location>
        <begin position="186"/>
        <end position="457"/>
    </location>
</feature>
<keyword evidence="6 13" id="KW-0489">Methyltransferase</keyword>
<dbReference type="Proteomes" id="UP000274786">
    <property type="component" value="Unassembled WGS sequence"/>
</dbReference>
<comment type="subcellular location">
    <subcellularLocation>
        <location evidence="2">Cytoplasm</location>
    </subcellularLocation>
</comment>
<keyword evidence="7 13" id="KW-0808">Transferase</keyword>
<evidence type="ECO:0000256" key="11">
    <source>
        <dbReference type="ARBA" id="ARBA00031088"/>
    </source>
</evidence>
<dbReference type="Pfam" id="PF01029">
    <property type="entry name" value="NusB"/>
    <property type="match status" value="1"/>
</dbReference>
<name>A0A498CQJ8_9GAMM</name>
<evidence type="ECO:0000256" key="5">
    <source>
        <dbReference type="ARBA" id="ARBA00022552"/>
    </source>
</evidence>
<gene>
    <name evidence="15" type="ORF">BCL79_1901</name>
</gene>
<dbReference type="InterPro" id="IPR001678">
    <property type="entry name" value="MeTrfase_RsmB-F_NOP2_dom"/>
</dbReference>
<accession>A0A498CQJ8</accession>
<evidence type="ECO:0000256" key="6">
    <source>
        <dbReference type="ARBA" id="ARBA00022603"/>
    </source>
</evidence>
<proteinExistence type="inferred from homology"/>
<dbReference type="Gene3D" id="1.10.940.10">
    <property type="entry name" value="NusB-like"/>
    <property type="match status" value="1"/>
</dbReference>
<dbReference type="NCBIfam" id="TIGR00563">
    <property type="entry name" value="rsmB"/>
    <property type="match status" value="1"/>
</dbReference>
<dbReference type="InterPro" id="IPR006027">
    <property type="entry name" value="NusB_RsmB_TIM44"/>
</dbReference>
<dbReference type="FunFam" id="3.40.50.150:FF:000022">
    <property type="entry name" value="Ribosomal RNA small subunit methyltransferase B"/>
    <property type="match status" value="1"/>
</dbReference>
<dbReference type="SUPFAM" id="SSF48013">
    <property type="entry name" value="NusB-like"/>
    <property type="match status" value="1"/>
</dbReference>
<evidence type="ECO:0000256" key="3">
    <source>
        <dbReference type="ARBA" id="ARBA00012140"/>
    </source>
</evidence>
<dbReference type="InterPro" id="IPR049560">
    <property type="entry name" value="MeTrfase_RsmB-F_NOP2_cat"/>
</dbReference>
<evidence type="ECO:0000256" key="13">
    <source>
        <dbReference type="PROSITE-ProRule" id="PRU01023"/>
    </source>
</evidence>
<dbReference type="SUPFAM" id="SSF53335">
    <property type="entry name" value="S-adenosyl-L-methionine-dependent methyltransferases"/>
    <property type="match status" value="1"/>
</dbReference>
<evidence type="ECO:0000256" key="12">
    <source>
        <dbReference type="ARBA" id="ARBA00047283"/>
    </source>
</evidence>
<comment type="similarity">
    <text evidence="13">Belongs to the class I-like SAM-binding methyltransferase superfamily. RsmB/NOP family.</text>
</comment>
<dbReference type="Gene3D" id="3.40.50.150">
    <property type="entry name" value="Vaccinia Virus protein VP39"/>
    <property type="match status" value="1"/>
</dbReference>
<feature type="active site" description="Nucleophile" evidence="13">
    <location>
        <position position="399"/>
    </location>
</feature>
<evidence type="ECO:0000256" key="7">
    <source>
        <dbReference type="ARBA" id="ARBA00022679"/>
    </source>
</evidence>
<comment type="catalytic activity">
    <reaction evidence="12">
        <text>cytidine(967) in 16S rRNA + S-adenosyl-L-methionine = 5-methylcytidine(967) in 16S rRNA + S-adenosyl-L-homocysteine + H(+)</text>
        <dbReference type="Rhea" id="RHEA:42748"/>
        <dbReference type="Rhea" id="RHEA-COMP:10219"/>
        <dbReference type="Rhea" id="RHEA-COMP:10220"/>
        <dbReference type="ChEBI" id="CHEBI:15378"/>
        <dbReference type="ChEBI" id="CHEBI:57856"/>
        <dbReference type="ChEBI" id="CHEBI:59789"/>
        <dbReference type="ChEBI" id="CHEBI:74483"/>
        <dbReference type="ChEBI" id="CHEBI:82748"/>
        <dbReference type="EC" id="2.1.1.176"/>
    </reaction>
</comment>
<dbReference type="InterPro" id="IPR004573">
    <property type="entry name" value="rRNA_ssu_MeTfrase_B"/>
</dbReference>
<evidence type="ECO:0000256" key="10">
    <source>
        <dbReference type="ARBA" id="ARBA00030399"/>
    </source>
</evidence>
<keyword evidence="9 13" id="KW-0694">RNA-binding</keyword>
<comment type="caution">
    <text evidence="15">The sequence shown here is derived from an EMBL/GenBank/DDBJ whole genome shotgun (WGS) entry which is preliminary data.</text>
</comment>
<dbReference type="GO" id="GO:0005829">
    <property type="term" value="C:cytosol"/>
    <property type="evidence" value="ECO:0007669"/>
    <property type="project" value="TreeGrafter"/>
</dbReference>
<dbReference type="GO" id="GO:0070475">
    <property type="term" value="P:rRNA base methylation"/>
    <property type="evidence" value="ECO:0007669"/>
    <property type="project" value="TreeGrafter"/>
</dbReference>
<evidence type="ECO:0000256" key="1">
    <source>
        <dbReference type="ARBA" id="ARBA00002724"/>
    </source>
</evidence>
<comment type="function">
    <text evidence="1">Specifically methylates the cytosine at position 967 (m5C967) of 16S rRNA.</text>
</comment>
<evidence type="ECO:0000256" key="9">
    <source>
        <dbReference type="ARBA" id="ARBA00022884"/>
    </source>
</evidence>
<dbReference type="GO" id="GO:0006355">
    <property type="term" value="P:regulation of DNA-templated transcription"/>
    <property type="evidence" value="ECO:0007669"/>
    <property type="project" value="InterPro"/>
</dbReference>
<sequence>MPVAISAWVPEMTTARSGKPAGPYTAHTAPGVPTRVLAARVLAQVIGRGRSLKAELATALPTLDDSRDRALLEALCFAVLRRRAAYDAALAQWMPRPLSVREDELRALLLVGFAQLDALELPAHAALSATVDAARAMGRDRQAGMVNALLRRAQREGIPPLPARDAFPLWMAEKIEQDWPDEADAVFTASLQAAPLWLRVNRQHSSREAMLQQLAAAGIEAEASSVGADAIRLPVPVAVSALPGFADGALSVQDLSAQQVADALAPRPGSRVLDACAAPGGKAAHLLERDPTLQLLALDIDARRLKRISETFARTGVGQNAQVLAGDATDPASWWDGQLFDTILLDAPCSATGIIRRQPDVLAHRRATDIDALIALQARLLDACWSMLTPGGTLLYATCSILRDENQFQVESFLQRTRDAGFLPLGEAYGHDSWAGRQRLPGEEGADGFFYARLLKKG</sequence>
<reference evidence="15 16" key="1">
    <citation type="submission" date="2018-10" db="EMBL/GenBank/DDBJ databases">
        <title>Comparative analysis of microorganisms from saline springs in Andes Mountain Range, Colombia.</title>
        <authorList>
            <person name="Rubin E."/>
        </authorList>
    </citation>
    <scope>NUCLEOTIDE SEQUENCE [LARGE SCALE GENOMIC DNA]</scope>
    <source>
        <strain evidence="15 16">USBA GBX 843</strain>
    </source>
</reference>
<dbReference type="PANTHER" id="PTHR22807:SF61">
    <property type="entry name" value="NOL1_NOP2_SUN FAMILY PROTEIN _ ANTITERMINATION NUSB DOMAIN-CONTAINING PROTEIN"/>
    <property type="match status" value="1"/>
</dbReference>
<dbReference type="InterPro" id="IPR023267">
    <property type="entry name" value="RCMT"/>
</dbReference>
<evidence type="ECO:0000313" key="16">
    <source>
        <dbReference type="Proteomes" id="UP000274786"/>
    </source>
</evidence>
<dbReference type="InterPro" id="IPR029063">
    <property type="entry name" value="SAM-dependent_MTases_sf"/>
</dbReference>
<evidence type="ECO:0000256" key="4">
    <source>
        <dbReference type="ARBA" id="ARBA00022490"/>
    </source>
</evidence>
<evidence type="ECO:0000313" key="15">
    <source>
        <dbReference type="EMBL" id="RLK57494.1"/>
    </source>
</evidence>
<evidence type="ECO:0000259" key="14">
    <source>
        <dbReference type="PROSITE" id="PS51686"/>
    </source>
</evidence>
<keyword evidence="4" id="KW-0963">Cytoplasm</keyword>
<dbReference type="Pfam" id="PF01189">
    <property type="entry name" value="Methyltr_RsmB-F"/>
    <property type="match status" value="1"/>
</dbReference>
<organism evidence="15 16">
    <name type="scientific">Stenotrophomonas rhizophila</name>
    <dbReference type="NCBI Taxonomy" id="216778"/>
    <lineage>
        <taxon>Bacteria</taxon>
        <taxon>Pseudomonadati</taxon>
        <taxon>Pseudomonadota</taxon>
        <taxon>Gammaproteobacteria</taxon>
        <taxon>Lysobacterales</taxon>
        <taxon>Lysobacteraceae</taxon>
        <taxon>Stenotrophomonas</taxon>
    </lineage>
</organism>
<dbReference type="AlphaFoldDB" id="A0A498CQJ8"/>
<dbReference type="GO" id="GO:0003723">
    <property type="term" value="F:RNA binding"/>
    <property type="evidence" value="ECO:0007669"/>
    <property type="project" value="UniProtKB-UniRule"/>
</dbReference>
<dbReference type="GO" id="GO:0009383">
    <property type="term" value="F:rRNA (cytosine-C5-)-methyltransferase activity"/>
    <property type="evidence" value="ECO:0007669"/>
    <property type="project" value="TreeGrafter"/>
</dbReference>
<dbReference type="NCBIfam" id="NF008149">
    <property type="entry name" value="PRK10901.1"/>
    <property type="match status" value="1"/>
</dbReference>
<dbReference type="PROSITE" id="PS51686">
    <property type="entry name" value="SAM_MT_RSMB_NOP"/>
    <property type="match status" value="1"/>
</dbReference>
<dbReference type="InterPro" id="IPR054728">
    <property type="entry name" value="RsmB-like_ferredoxin"/>
</dbReference>
<dbReference type="CDD" id="cd02440">
    <property type="entry name" value="AdoMet_MTases"/>
    <property type="match status" value="1"/>
</dbReference>
<protein>
    <recommendedName>
        <fullName evidence="3">16S rRNA (cytosine(967)-C(5))-methyltransferase</fullName>
        <ecNumber evidence="3">2.1.1.176</ecNumber>
    </recommendedName>
    <alternativeName>
        <fullName evidence="10">16S rRNA m5C967 methyltransferase</fullName>
    </alternativeName>
    <alternativeName>
        <fullName evidence="11">rRNA (cytosine-C(5)-)-methyltransferase RsmB</fullName>
    </alternativeName>
</protein>
<dbReference type="InterPro" id="IPR035926">
    <property type="entry name" value="NusB-like_sf"/>
</dbReference>
<dbReference type="EMBL" id="RCDC01000004">
    <property type="protein sequence ID" value="RLK57494.1"/>
    <property type="molecule type" value="Genomic_DNA"/>
</dbReference>
<dbReference type="Pfam" id="PF22458">
    <property type="entry name" value="RsmF-B_ferredox"/>
    <property type="match status" value="1"/>
</dbReference>
<feature type="binding site" evidence="13">
    <location>
        <begin position="276"/>
        <end position="282"/>
    </location>
    <ligand>
        <name>S-adenosyl-L-methionine</name>
        <dbReference type="ChEBI" id="CHEBI:59789"/>
    </ligand>
</feature>
<dbReference type="PRINTS" id="PR02008">
    <property type="entry name" value="RCMTFAMILY"/>
</dbReference>
<dbReference type="PANTHER" id="PTHR22807">
    <property type="entry name" value="NOP2 YEAST -RELATED NOL1/NOP2/FMU SUN DOMAIN-CONTAINING"/>
    <property type="match status" value="1"/>
</dbReference>
<dbReference type="Gene3D" id="3.30.70.1170">
    <property type="entry name" value="Sun protein, domain 3"/>
    <property type="match status" value="1"/>
</dbReference>
<feature type="binding site" evidence="13">
    <location>
        <position position="346"/>
    </location>
    <ligand>
        <name>S-adenosyl-L-methionine</name>
        <dbReference type="ChEBI" id="CHEBI:59789"/>
    </ligand>
</feature>
<dbReference type="FunFam" id="3.30.70.1170:FF:000002">
    <property type="entry name" value="Ribosomal RNA small subunit methyltransferase B"/>
    <property type="match status" value="1"/>
</dbReference>